<proteinExistence type="predicted"/>
<evidence type="ECO:0000256" key="1">
    <source>
        <dbReference type="ARBA" id="ARBA00023015"/>
    </source>
</evidence>
<dbReference type="PANTHER" id="PTHR46796">
    <property type="entry name" value="HTH-TYPE TRANSCRIPTIONAL ACTIVATOR RHAS-RELATED"/>
    <property type="match status" value="1"/>
</dbReference>
<evidence type="ECO:0000313" key="6">
    <source>
        <dbReference type="Proteomes" id="UP000301751"/>
    </source>
</evidence>
<reference evidence="6" key="1">
    <citation type="submission" date="2019-03" db="EMBL/GenBank/DDBJ databases">
        <title>Aquabacterium pictum sp.nov., the first bacteriochlorophyll a-containing freshwater bacterium in the genus Aquabacterium of the class Betaproteobacteria.</title>
        <authorList>
            <person name="Hirose S."/>
            <person name="Tank M."/>
            <person name="Hara E."/>
            <person name="Tamaki H."/>
            <person name="Takaichi S."/>
            <person name="Haruta S."/>
            <person name="Hanada S."/>
        </authorList>
    </citation>
    <scope>NUCLEOTIDE SEQUENCE [LARGE SCALE GENOMIC DNA]</scope>
    <source>
        <strain evidence="6">W35</strain>
    </source>
</reference>
<dbReference type="InterPro" id="IPR018062">
    <property type="entry name" value="HTH_AraC-typ_CS"/>
</dbReference>
<dbReference type="PANTHER" id="PTHR46796:SF7">
    <property type="entry name" value="ARAC FAMILY TRANSCRIPTIONAL REGULATOR"/>
    <property type="match status" value="1"/>
</dbReference>
<dbReference type="Gene3D" id="1.10.10.60">
    <property type="entry name" value="Homeodomain-like"/>
    <property type="match status" value="2"/>
</dbReference>
<dbReference type="Pfam" id="PF12833">
    <property type="entry name" value="HTH_18"/>
    <property type="match status" value="1"/>
</dbReference>
<keyword evidence="3" id="KW-0804">Transcription</keyword>
<dbReference type="PROSITE" id="PS00041">
    <property type="entry name" value="HTH_ARAC_FAMILY_1"/>
    <property type="match status" value="1"/>
</dbReference>
<organism evidence="5 6">
    <name type="scientific">Pseudaquabacterium pictum</name>
    <dbReference type="NCBI Taxonomy" id="2315236"/>
    <lineage>
        <taxon>Bacteria</taxon>
        <taxon>Pseudomonadati</taxon>
        <taxon>Pseudomonadota</taxon>
        <taxon>Betaproteobacteria</taxon>
        <taxon>Burkholderiales</taxon>
        <taxon>Sphaerotilaceae</taxon>
        <taxon>Pseudaquabacterium</taxon>
    </lineage>
</organism>
<name>A0A480AMV9_9BURK</name>
<dbReference type="InterPro" id="IPR018060">
    <property type="entry name" value="HTH_AraC"/>
</dbReference>
<evidence type="ECO:0000313" key="5">
    <source>
        <dbReference type="EMBL" id="GCL62831.1"/>
    </source>
</evidence>
<gene>
    <name evidence="5" type="ORF">AQPW35_19120</name>
</gene>
<protein>
    <submittedName>
        <fullName evidence="5">AraC family transcriptional regulator</fullName>
    </submittedName>
</protein>
<comment type="caution">
    <text evidence="5">The sequence shown here is derived from an EMBL/GenBank/DDBJ whole genome shotgun (WGS) entry which is preliminary data.</text>
</comment>
<dbReference type="SUPFAM" id="SSF46689">
    <property type="entry name" value="Homeodomain-like"/>
    <property type="match status" value="2"/>
</dbReference>
<feature type="domain" description="HTH araC/xylS-type" evidence="4">
    <location>
        <begin position="175"/>
        <end position="272"/>
    </location>
</feature>
<dbReference type="Pfam" id="PF12852">
    <property type="entry name" value="Cupin_6"/>
    <property type="match status" value="1"/>
</dbReference>
<dbReference type="InterPro" id="IPR032783">
    <property type="entry name" value="AraC_lig"/>
</dbReference>
<dbReference type="PROSITE" id="PS01124">
    <property type="entry name" value="HTH_ARAC_FAMILY_2"/>
    <property type="match status" value="1"/>
</dbReference>
<keyword evidence="6" id="KW-1185">Reference proteome</keyword>
<evidence type="ECO:0000259" key="4">
    <source>
        <dbReference type="PROSITE" id="PS01124"/>
    </source>
</evidence>
<evidence type="ECO:0000256" key="3">
    <source>
        <dbReference type="ARBA" id="ARBA00023163"/>
    </source>
</evidence>
<keyword evidence="1" id="KW-0805">Transcription regulation</keyword>
<evidence type="ECO:0000256" key="2">
    <source>
        <dbReference type="ARBA" id="ARBA00023125"/>
    </source>
</evidence>
<dbReference type="GO" id="GO:0003700">
    <property type="term" value="F:DNA-binding transcription factor activity"/>
    <property type="evidence" value="ECO:0007669"/>
    <property type="project" value="InterPro"/>
</dbReference>
<dbReference type="OrthoDB" id="9789899at2"/>
<dbReference type="EMBL" id="BJCL01000003">
    <property type="protein sequence ID" value="GCL62831.1"/>
    <property type="molecule type" value="Genomic_DNA"/>
</dbReference>
<keyword evidence="2" id="KW-0238">DNA-binding</keyword>
<dbReference type="RefSeq" id="WP_137732556.1">
    <property type="nucleotide sequence ID" value="NZ_BJCL01000003.1"/>
</dbReference>
<dbReference type="Proteomes" id="UP000301751">
    <property type="component" value="Unassembled WGS sequence"/>
</dbReference>
<dbReference type="InterPro" id="IPR050204">
    <property type="entry name" value="AraC_XylS_family_regulators"/>
</dbReference>
<sequence length="278" mass="29455">MPDRLSALLQRFELHARVFHSGALCGIADFDGGSGVGHLHLVRRGPLGVVDTRGRHSVVSEPSVLFFPRAGAHRLDGGEREGADVVCASIDFGAGDENPLLRGLPALLSVPLAQLPGLDLAQQLLFSEAQASRCGHGAVVDRLTEVLVIQLLRHAIAHHLVDGGVMAGLADPRLAKAISALHDDPARAWTLDAMAALAGMSRARFAAHFTHTVGVPPGDYLTGWRLGLARTLLRKGLTVKQVAAEVGYASPGAFGRAFLQRLGRTPTQWQQGDAVARP</sequence>
<dbReference type="AlphaFoldDB" id="A0A480AMV9"/>
<dbReference type="SMART" id="SM00342">
    <property type="entry name" value="HTH_ARAC"/>
    <property type="match status" value="1"/>
</dbReference>
<accession>A0A480AMV9</accession>
<dbReference type="GO" id="GO:0043565">
    <property type="term" value="F:sequence-specific DNA binding"/>
    <property type="evidence" value="ECO:0007669"/>
    <property type="project" value="InterPro"/>
</dbReference>
<dbReference type="InterPro" id="IPR009057">
    <property type="entry name" value="Homeodomain-like_sf"/>
</dbReference>